<sequence length="250" mass="27727">MTLGYVDDICILVWGTTVRENYTCLCRLHTHAEHWERTHASKFSLSKYSLINMPTSELRYLGVFLDPNLSGKAHLKQLQAKAVKLTAALSSIAGLTWALRMATDRACLQIMFSPFHQTLRTIRNNAPTTRRTYIERDPALSPLHRLERRVAQALEEDLEQFSVETIQPVVVPPCGYKGGIGASAVITARQESLYQPVGQETTHTVYTGELMGIDMALALATPTNCDAASNNIVILFNNQAAIRACAKPAR</sequence>
<protein>
    <recommendedName>
        <fullName evidence="3">Reverse transcriptase domain-containing protein</fullName>
    </recommendedName>
</protein>
<dbReference type="AlphaFoldDB" id="A0A4S3JFA9"/>
<name>A0A4S3JFA9_9EURO</name>
<comment type="caution">
    <text evidence="1">The sequence shown here is derived from an EMBL/GenBank/DDBJ whole genome shotgun (WGS) entry which is preliminary data.</text>
</comment>
<evidence type="ECO:0000313" key="2">
    <source>
        <dbReference type="Proteomes" id="UP000308092"/>
    </source>
</evidence>
<evidence type="ECO:0008006" key="3">
    <source>
        <dbReference type="Google" id="ProtNLM"/>
    </source>
</evidence>
<proteinExistence type="predicted"/>
<dbReference type="STRING" id="1220188.A0A4S3JFA9"/>
<accession>A0A4S3JFA9</accession>
<dbReference type="VEuPathDB" id="FungiDB:EYZ11_006518"/>
<dbReference type="EMBL" id="SOSA01000231">
    <property type="protein sequence ID" value="THC94009.1"/>
    <property type="molecule type" value="Genomic_DNA"/>
</dbReference>
<organism evidence="1 2">
    <name type="scientific">Aspergillus tanneri</name>
    <dbReference type="NCBI Taxonomy" id="1220188"/>
    <lineage>
        <taxon>Eukaryota</taxon>
        <taxon>Fungi</taxon>
        <taxon>Dikarya</taxon>
        <taxon>Ascomycota</taxon>
        <taxon>Pezizomycotina</taxon>
        <taxon>Eurotiomycetes</taxon>
        <taxon>Eurotiomycetidae</taxon>
        <taxon>Eurotiales</taxon>
        <taxon>Aspergillaceae</taxon>
        <taxon>Aspergillus</taxon>
        <taxon>Aspergillus subgen. Circumdati</taxon>
    </lineage>
</organism>
<evidence type="ECO:0000313" key="1">
    <source>
        <dbReference type="EMBL" id="THC94009.1"/>
    </source>
</evidence>
<dbReference type="Proteomes" id="UP000308092">
    <property type="component" value="Unassembled WGS sequence"/>
</dbReference>
<gene>
    <name evidence="1" type="ORF">EYZ11_006518</name>
</gene>
<keyword evidence="2" id="KW-1185">Reference proteome</keyword>
<reference evidence="1 2" key="1">
    <citation type="submission" date="2019-03" db="EMBL/GenBank/DDBJ databases">
        <title>The genome sequence of a newly discovered highly antifungal drug resistant Aspergillus species, Aspergillus tanneri NIH 1004.</title>
        <authorList>
            <person name="Mounaud S."/>
            <person name="Singh I."/>
            <person name="Joardar V."/>
            <person name="Pakala S."/>
            <person name="Pakala S."/>
            <person name="Venepally P."/>
            <person name="Hoover J."/>
            <person name="Nierman W."/>
            <person name="Chung J."/>
            <person name="Losada L."/>
        </authorList>
    </citation>
    <scope>NUCLEOTIDE SEQUENCE [LARGE SCALE GENOMIC DNA]</scope>
    <source>
        <strain evidence="1 2">NIH1004</strain>
    </source>
</reference>